<dbReference type="EMBL" id="JACAGK010000016">
    <property type="protein sequence ID" value="MDM1048051.1"/>
    <property type="molecule type" value="Genomic_DNA"/>
</dbReference>
<reference evidence="3" key="2">
    <citation type="journal article" date="2022" name="Sci. Total Environ.">
        <title>Prevalence, transmission, and molecular epidemiology of tet(X)-positive bacteria among humans, animals, and environmental niches in China: An epidemiological, and genomic-based study.</title>
        <authorList>
            <person name="Dong N."/>
            <person name="Zeng Y."/>
            <person name="Cai C."/>
            <person name="Sun C."/>
            <person name="Lu J."/>
            <person name="Liu C."/>
            <person name="Zhou H."/>
            <person name="Sun Q."/>
            <person name="Shu L."/>
            <person name="Wang H."/>
            <person name="Wang Y."/>
            <person name="Wang S."/>
            <person name="Wu C."/>
            <person name="Chan E.W."/>
            <person name="Chen G."/>
            <person name="Shen Z."/>
            <person name="Chen S."/>
            <person name="Zhang R."/>
        </authorList>
    </citation>
    <scope>NUCLEOTIDE SEQUENCE</scope>
    <source>
        <strain evidence="3">R1692</strain>
    </source>
</reference>
<proteinExistence type="predicted"/>
<comment type="caution">
    <text evidence="3">The sequence shown here is derived from an EMBL/GenBank/DDBJ whole genome shotgun (WGS) entry which is preliminary data.</text>
</comment>
<evidence type="ECO:0000256" key="2">
    <source>
        <dbReference type="SAM" id="SignalP"/>
    </source>
</evidence>
<name>A0ABT7NLM4_9SPHI</name>
<keyword evidence="2" id="KW-0732">Signal</keyword>
<gene>
    <name evidence="3" type="ORF">HX018_07360</name>
</gene>
<keyword evidence="4" id="KW-1185">Reference proteome</keyword>
<accession>A0ABT7NLM4</accession>
<sequence length="103" mass="11682">MKRFYKILILGAGMLSGLVPQMARSSATNVIVERQVKDDIRKPIENRQVILIGGLPVMSDRIYGTFGMTPKEYGIRYGNGASRKAKVNRNHRRHIQKLKKSRG</sequence>
<feature type="chain" id="PRO_5047099191" evidence="2">
    <location>
        <begin position="24"/>
        <end position="103"/>
    </location>
</feature>
<feature type="compositionally biased region" description="Basic residues" evidence="1">
    <location>
        <begin position="83"/>
        <end position="103"/>
    </location>
</feature>
<feature type="signal peptide" evidence="2">
    <location>
        <begin position="1"/>
        <end position="23"/>
    </location>
</feature>
<dbReference type="RefSeq" id="WP_286651011.1">
    <property type="nucleotide sequence ID" value="NZ_JACAGK010000016.1"/>
</dbReference>
<evidence type="ECO:0000256" key="1">
    <source>
        <dbReference type="SAM" id="MobiDB-lite"/>
    </source>
</evidence>
<reference evidence="3" key="1">
    <citation type="submission" date="2020-06" db="EMBL/GenBank/DDBJ databases">
        <authorList>
            <person name="Dong N."/>
        </authorList>
    </citation>
    <scope>NUCLEOTIDE SEQUENCE</scope>
    <source>
        <strain evidence="3">R1692</strain>
    </source>
</reference>
<feature type="region of interest" description="Disordered" evidence="1">
    <location>
        <begin position="82"/>
        <end position="103"/>
    </location>
</feature>
<protein>
    <submittedName>
        <fullName evidence="3">Uncharacterized protein</fullName>
    </submittedName>
</protein>
<evidence type="ECO:0000313" key="4">
    <source>
        <dbReference type="Proteomes" id="UP001170954"/>
    </source>
</evidence>
<evidence type="ECO:0000313" key="3">
    <source>
        <dbReference type="EMBL" id="MDM1048051.1"/>
    </source>
</evidence>
<dbReference type="Proteomes" id="UP001170954">
    <property type="component" value="Unassembled WGS sequence"/>
</dbReference>
<organism evidence="3 4">
    <name type="scientific">Sphingobacterium hotanense</name>
    <dbReference type="NCBI Taxonomy" id="649196"/>
    <lineage>
        <taxon>Bacteria</taxon>
        <taxon>Pseudomonadati</taxon>
        <taxon>Bacteroidota</taxon>
        <taxon>Sphingobacteriia</taxon>
        <taxon>Sphingobacteriales</taxon>
        <taxon>Sphingobacteriaceae</taxon>
        <taxon>Sphingobacterium</taxon>
    </lineage>
</organism>